<evidence type="ECO:0000313" key="9">
    <source>
        <dbReference type="Proteomes" id="UP000516028"/>
    </source>
</evidence>
<feature type="binding site" evidence="5">
    <location>
        <position position="72"/>
    </location>
    <ligand>
        <name>substrate</name>
    </ligand>
</feature>
<dbReference type="PANTHER" id="PTHR16557:SF2">
    <property type="entry name" value="NUCLEIC ACID DIOXYGENASE ALKBH1"/>
    <property type="match status" value="1"/>
</dbReference>
<name>A0A7H0GNP0_9BURK</name>
<keyword evidence="8" id="KW-0808">Transferase</keyword>
<evidence type="ECO:0000256" key="4">
    <source>
        <dbReference type="ARBA" id="ARBA00023004"/>
    </source>
</evidence>
<gene>
    <name evidence="8" type="primary">alkB</name>
    <name evidence="8" type="ORF">H9K75_08595</name>
</gene>
<keyword evidence="1 6" id="KW-0479">Metal-binding</keyword>
<evidence type="ECO:0000256" key="3">
    <source>
        <dbReference type="ARBA" id="ARBA00023002"/>
    </source>
</evidence>
<accession>A0A7H0GNP0</accession>
<evidence type="ECO:0000256" key="5">
    <source>
        <dbReference type="PIRSR" id="PIRSR604574-1"/>
    </source>
</evidence>
<feature type="binding site" evidence="5">
    <location>
        <begin position="79"/>
        <end position="81"/>
    </location>
    <ligand>
        <name>substrate</name>
    </ligand>
</feature>
<comment type="cofactor">
    <cofactor evidence="6">
        <name>Fe(2+)</name>
        <dbReference type="ChEBI" id="CHEBI:29033"/>
    </cofactor>
    <text evidence="6">Binds 1 Fe(2+) ion per subunit.</text>
</comment>
<dbReference type="Pfam" id="PF13532">
    <property type="entry name" value="2OG-FeII_Oxy_2"/>
    <property type="match status" value="1"/>
</dbReference>
<feature type="binding site" evidence="5">
    <location>
        <position position="139"/>
    </location>
    <ligand>
        <name>substrate</name>
    </ligand>
</feature>
<dbReference type="RefSeq" id="WP_187725446.1">
    <property type="nucleotide sequence ID" value="NZ_CP060783.1"/>
</dbReference>
<evidence type="ECO:0000259" key="7">
    <source>
        <dbReference type="PROSITE" id="PS51471"/>
    </source>
</evidence>
<feature type="domain" description="Fe2OG dioxygenase" evidence="7">
    <location>
        <begin position="117"/>
        <end position="217"/>
    </location>
</feature>
<dbReference type="KEGG" id="daer:H9K75_08595"/>
<keyword evidence="2" id="KW-0223">Dioxygenase</keyword>
<dbReference type="GO" id="GO:0035515">
    <property type="term" value="F:oxidative RNA demethylase activity"/>
    <property type="evidence" value="ECO:0007669"/>
    <property type="project" value="TreeGrafter"/>
</dbReference>
<evidence type="ECO:0000256" key="6">
    <source>
        <dbReference type="PIRSR" id="PIRSR604574-2"/>
    </source>
</evidence>
<dbReference type="InterPro" id="IPR004574">
    <property type="entry name" value="Alkb"/>
</dbReference>
<dbReference type="PROSITE" id="PS51471">
    <property type="entry name" value="FE2OG_OXY"/>
    <property type="match status" value="1"/>
</dbReference>
<evidence type="ECO:0000313" key="8">
    <source>
        <dbReference type="EMBL" id="QNP49906.1"/>
    </source>
</evidence>
<dbReference type="SUPFAM" id="SSF51197">
    <property type="entry name" value="Clavaminate synthase-like"/>
    <property type="match status" value="1"/>
</dbReference>
<dbReference type="InterPro" id="IPR037151">
    <property type="entry name" value="AlkB-like_sf"/>
</dbReference>
<sequence length="217" mass="23769">MTASLFDDDPHQRAPLWLGEEAVLLKGLALADADAMMRDIETITQCAPFRHMVTPGGRAMSVATSSCGDLGWVSDLRGYRYAPTDPESGQPWPAIPERWLRLAMRARELAGFASAGDPDACLINRYAPGARLSLHQDRDERDFGAPIVSVSLGLPAVFLWGGDKRSDPYRTIPLEHGDVLIWGGVDRLRFHGVRPVAQGGSQQAPGFRYNITMRKAA</sequence>
<evidence type="ECO:0000256" key="1">
    <source>
        <dbReference type="ARBA" id="ARBA00022723"/>
    </source>
</evidence>
<dbReference type="GO" id="GO:0032259">
    <property type="term" value="P:methylation"/>
    <property type="evidence" value="ECO:0007669"/>
    <property type="project" value="UniProtKB-KW"/>
</dbReference>
<keyword evidence="4 6" id="KW-0408">Iron</keyword>
<dbReference type="InterPro" id="IPR027450">
    <property type="entry name" value="AlkB-like"/>
</dbReference>
<dbReference type="GO" id="GO:0008198">
    <property type="term" value="F:ferrous iron binding"/>
    <property type="evidence" value="ECO:0007669"/>
    <property type="project" value="TreeGrafter"/>
</dbReference>
<dbReference type="GO" id="GO:0035513">
    <property type="term" value="P:oxidative RNA demethylation"/>
    <property type="evidence" value="ECO:0007669"/>
    <property type="project" value="TreeGrafter"/>
</dbReference>
<keyword evidence="9" id="KW-1185">Reference proteome</keyword>
<dbReference type="EC" id="1.14.11.33" evidence="8"/>
<dbReference type="AlphaFoldDB" id="A0A7H0GNP0"/>
<evidence type="ECO:0000256" key="2">
    <source>
        <dbReference type="ARBA" id="ARBA00022964"/>
    </source>
</evidence>
<feature type="binding site" evidence="5">
    <location>
        <begin position="124"/>
        <end position="126"/>
    </location>
    <ligand>
        <name>2-oxoglutarate</name>
        <dbReference type="ChEBI" id="CHEBI:16810"/>
    </ligand>
</feature>
<keyword evidence="3 8" id="KW-0560">Oxidoreductase</keyword>
<dbReference type="GO" id="GO:0005737">
    <property type="term" value="C:cytoplasm"/>
    <property type="evidence" value="ECO:0007669"/>
    <property type="project" value="TreeGrafter"/>
</dbReference>
<feature type="binding site" evidence="6">
    <location>
        <position position="135"/>
    </location>
    <ligand>
        <name>Fe cation</name>
        <dbReference type="ChEBI" id="CHEBI:24875"/>
        <note>catalytic</note>
    </ligand>
</feature>
<reference evidence="8 9" key="1">
    <citation type="submission" date="2020-08" db="EMBL/GenBank/DDBJ databases">
        <title>Genome sequence of Diaphorobacter aerolatus KACC 16536T.</title>
        <authorList>
            <person name="Hyun D.-W."/>
            <person name="Bae J.-W."/>
        </authorList>
    </citation>
    <scope>NUCLEOTIDE SEQUENCE [LARGE SCALE GENOMIC DNA]</scope>
    <source>
        <strain evidence="8 9">KACC 16536</strain>
    </source>
</reference>
<dbReference type="Gene3D" id="2.60.120.590">
    <property type="entry name" value="Alpha-ketoglutarate-dependent dioxygenase AlkB-like"/>
    <property type="match status" value="1"/>
</dbReference>
<keyword evidence="8" id="KW-0489">Methyltransferase</keyword>
<dbReference type="GO" id="GO:0035516">
    <property type="term" value="F:broad specificity oxidative DNA demethylase activity"/>
    <property type="evidence" value="ECO:0007669"/>
    <property type="project" value="UniProtKB-EC"/>
</dbReference>
<feature type="binding site" evidence="6">
    <location>
        <position position="191"/>
    </location>
    <ligand>
        <name>Fe cation</name>
        <dbReference type="ChEBI" id="CHEBI:24875"/>
        <note>catalytic</note>
    </ligand>
</feature>
<dbReference type="PANTHER" id="PTHR16557">
    <property type="entry name" value="ALKYLATED DNA REPAIR PROTEIN ALKB-RELATED"/>
    <property type="match status" value="1"/>
</dbReference>
<dbReference type="NCBIfam" id="NF011930">
    <property type="entry name" value="PRK15401.1"/>
    <property type="match status" value="1"/>
</dbReference>
<protein>
    <submittedName>
        <fullName evidence="8">DNA oxidative demethylase AlkB</fullName>
        <ecNumber evidence="8">1.14.11.33</ecNumber>
    </submittedName>
</protein>
<dbReference type="InterPro" id="IPR005123">
    <property type="entry name" value="Oxoglu/Fe-dep_dioxygenase_dom"/>
</dbReference>
<proteinExistence type="predicted"/>
<feature type="binding site" evidence="6">
    <location>
        <position position="137"/>
    </location>
    <ligand>
        <name>Fe cation</name>
        <dbReference type="ChEBI" id="CHEBI:24875"/>
        <note>catalytic</note>
    </ligand>
</feature>
<organism evidence="8 9">
    <name type="scientific">Diaphorobacter aerolatus</name>
    <dbReference type="NCBI Taxonomy" id="1288495"/>
    <lineage>
        <taxon>Bacteria</taxon>
        <taxon>Pseudomonadati</taxon>
        <taxon>Pseudomonadota</taxon>
        <taxon>Betaproteobacteria</taxon>
        <taxon>Burkholderiales</taxon>
        <taxon>Comamonadaceae</taxon>
        <taxon>Diaphorobacter</taxon>
    </lineage>
</organism>
<feature type="binding site" evidence="5">
    <location>
        <position position="165"/>
    </location>
    <ligand>
        <name>substrate</name>
    </ligand>
</feature>
<feature type="binding site" evidence="5">
    <location>
        <begin position="208"/>
        <end position="214"/>
    </location>
    <ligand>
        <name>2-oxoglutarate</name>
        <dbReference type="ChEBI" id="CHEBI:16810"/>
    </ligand>
</feature>
<dbReference type="GO" id="GO:0008168">
    <property type="term" value="F:methyltransferase activity"/>
    <property type="evidence" value="ECO:0007669"/>
    <property type="project" value="UniProtKB-KW"/>
</dbReference>
<dbReference type="Proteomes" id="UP000516028">
    <property type="component" value="Chromosome"/>
</dbReference>
<dbReference type="EMBL" id="CP060783">
    <property type="protein sequence ID" value="QNP49906.1"/>
    <property type="molecule type" value="Genomic_DNA"/>
</dbReference>